<gene>
    <name evidence="1" type="ORF">g.4730</name>
</gene>
<dbReference type="AlphaFoldDB" id="A0A1B6LPS1"/>
<dbReference type="PANTHER" id="PTHR46601">
    <property type="entry name" value="ULP_PROTEASE DOMAIN-CONTAINING PROTEIN"/>
    <property type="match status" value="1"/>
</dbReference>
<reference evidence="1" key="1">
    <citation type="submission" date="2015-11" db="EMBL/GenBank/DDBJ databases">
        <title>De novo transcriptome assembly of four potential Pierce s Disease insect vectors from Arizona vineyards.</title>
        <authorList>
            <person name="Tassone E.E."/>
        </authorList>
    </citation>
    <scope>NUCLEOTIDE SEQUENCE</scope>
</reference>
<organism evidence="1">
    <name type="scientific">Graphocephala atropunctata</name>
    <dbReference type="NCBI Taxonomy" id="36148"/>
    <lineage>
        <taxon>Eukaryota</taxon>
        <taxon>Metazoa</taxon>
        <taxon>Ecdysozoa</taxon>
        <taxon>Arthropoda</taxon>
        <taxon>Hexapoda</taxon>
        <taxon>Insecta</taxon>
        <taxon>Pterygota</taxon>
        <taxon>Neoptera</taxon>
        <taxon>Paraneoptera</taxon>
        <taxon>Hemiptera</taxon>
        <taxon>Auchenorrhyncha</taxon>
        <taxon>Membracoidea</taxon>
        <taxon>Cicadellidae</taxon>
        <taxon>Cicadellinae</taxon>
        <taxon>Cicadellini</taxon>
        <taxon>Graphocephala</taxon>
    </lineage>
</organism>
<proteinExistence type="predicted"/>
<sequence>MMQARTEVVTFLAKDESSRLTAGKRETITKKKVKKQKRLLNDSLKNLHAKFIVEYPMYKHMSYSLFCRFRPFWIVNPSVTSRNTCLCKTHENVKLLMTRIAQDKILNERSDSELVKSLCCRKEHIEEACLERKCLFCKHKTITSNEFNSEELTFYDEWKMMTVDLIIKGKPKKCKKVKKERVVCTKENLLEKLKKTIFPFMQHCANIKHQFKTISDMKENLGKDEILLHFDFSENFNCKYSGNSVRTLWRV</sequence>
<dbReference type="EMBL" id="GEBQ01014247">
    <property type="protein sequence ID" value="JAT25730.1"/>
    <property type="molecule type" value="Transcribed_RNA"/>
</dbReference>
<name>A0A1B6LPS1_9HEMI</name>
<dbReference type="PANTHER" id="PTHR46601:SF2">
    <property type="entry name" value="UBIQUITIN-LIKE PROTEASE FAMILY PROFILE DOMAIN-CONTAINING PROTEIN"/>
    <property type="match status" value="1"/>
</dbReference>
<evidence type="ECO:0000313" key="1">
    <source>
        <dbReference type="EMBL" id="JAT25730.1"/>
    </source>
</evidence>
<protein>
    <submittedName>
        <fullName evidence="1">Uncharacterized protein</fullName>
    </submittedName>
</protein>
<accession>A0A1B6LPS1</accession>